<evidence type="ECO:0000259" key="5">
    <source>
        <dbReference type="Pfam" id="PF22780"/>
    </source>
</evidence>
<name>A0ABS1IZQ4_9FIRM</name>
<dbReference type="PANTHER" id="PTHR42887">
    <property type="entry name" value="OS12G0638800 PROTEIN"/>
    <property type="match status" value="1"/>
</dbReference>
<comment type="caution">
    <text evidence="6">The sequence shown here is derived from an EMBL/GenBank/DDBJ whole genome shotgun (WGS) entry which is preliminary data.</text>
</comment>
<dbReference type="EMBL" id="JAEPRJ010000001">
    <property type="protein sequence ID" value="MBK5897164.1"/>
    <property type="molecule type" value="Genomic_DNA"/>
</dbReference>
<dbReference type="Proteomes" id="UP000604730">
    <property type="component" value="Unassembled WGS sequence"/>
</dbReference>
<dbReference type="PRINTS" id="PR00368">
    <property type="entry name" value="FADPNR"/>
</dbReference>
<dbReference type="RefSeq" id="WP_208428668.1">
    <property type="nucleotide sequence ID" value="NZ_JAEPRJ010000001.1"/>
</dbReference>
<feature type="domain" description="RsdA/BaiN/AoA(So)-like insert" evidence="5">
    <location>
        <begin position="226"/>
        <end position="364"/>
    </location>
</feature>
<dbReference type="PANTHER" id="PTHR42887:SF2">
    <property type="entry name" value="OS12G0638800 PROTEIN"/>
    <property type="match status" value="1"/>
</dbReference>
<sequence length="420" mass="45558">MANDIRDLIIIGGGASGMLTGIIAAKRGQSVSILEHNKTLGKKLAITGNGRCNFTNIYQEPFCYNSGNIEKSYNIINTWGKKGITDLFSSFGIEWMVKKGRSFDRAYAGYVYPAGESAKEFVNILNDELLRLKVKIKTNISVTDIKPISEGFEIVTESAGGYYSYFAKKVVIACGGLAAPSTGSDGSLFAVIKSLGHTMIKPLPALTSVKTDISLFAGLRTVAEVKAIAYEDGKEESIGSEIGEIQFTEQGLSGIPVMQLSGKVARAIDEGKKVDFFLDFCYETSESELLEILNKRRIVLADKISDKFLTGFTYEKISKYLTDSFLGSKTKVEDIPDDKIISVTRWLKKSKFAIISVSGFEAAQTTSGGVSMDEVTDNLESKFVPGLFFVGEVLDVDGLCGGYNLTWAFASALEVGNGGR</sequence>
<keyword evidence="3" id="KW-0274">FAD</keyword>
<organism evidence="6 7">
    <name type="scientific">Catonella massiliensis</name>
    <dbReference type="NCBI Taxonomy" id="2799636"/>
    <lineage>
        <taxon>Bacteria</taxon>
        <taxon>Bacillati</taxon>
        <taxon>Bacillota</taxon>
        <taxon>Clostridia</taxon>
        <taxon>Lachnospirales</taxon>
        <taxon>Lachnospiraceae</taxon>
        <taxon>Catonella</taxon>
    </lineage>
</organism>
<evidence type="ECO:0000256" key="1">
    <source>
        <dbReference type="ARBA" id="ARBA00001974"/>
    </source>
</evidence>
<comment type="cofactor">
    <cofactor evidence="1">
        <name>FAD</name>
        <dbReference type="ChEBI" id="CHEBI:57692"/>
    </cofactor>
</comment>
<protein>
    <submittedName>
        <fullName evidence="6">Aminoacetone oxidase family FAD-binding enzyme</fullName>
    </submittedName>
</protein>
<gene>
    <name evidence="6" type="ORF">JJN12_05095</name>
</gene>
<dbReference type="Pfam" id="PF03486">
    <property type="entry name" value="HI0933_like"/>
    <property type="match status" value="1"/>
</dbReference>
<dbReference type="NCBIfam" id="TIGR00275">
    <property type="entry name" value="aminoacetone oxidase family FAD-binding enzyme"/>
    <property type="match status" value="1"/>
</dbReference>
<dbReference type="InterPro" id="IPR023166">
    <property type="entry name" value="BaiN-like_dom_sf"/>
</dbReference>
<keyword evidence="7" id="KW-1185">Reference proteome</keyword>
<dbReference type="InterPro" id="IPR036188">
    <property type="entry name" value="FAD/NAD-bd_sf"/>
</dbReference>
<evidence type="ECO:0000256" key="2">
    <source>
        <dbReference type="ARBA" id="ARBA00022630"/>
    </source>
</evidence>
<dbReference type="PRINTS" id="PR00411">
    <property type="entry name" value="PNDRDTASEI"/>
</dbReference>
<proteinExistence type="predicted"/>
<evidence type="ECO:0000313" key="7">
    <source>
        <dbReference type="Proteomes" id="UP000604730"/>
    </source>
</evidence>
<feature type="domain" description="RsdA/BaiN/AoA(So)-like Rossmann fold-like" evidence="4">
    <location>
        <begin position="7"/>
        <end position="417"/>
    </location>
</feature>
<evidence type="ECO:0000256" key="3">
    <source>
        <dbReference type="ARBA" id="ARBA00022827"/>
    </source>
</evidence>
<dbReference type="SUPFAM" id="SSF160996">
    <property type="entry name" value="HI0933 insert domain-like"/>
    <property type="match status" value="1"/>
</dbReference>
<dbReference type="Pfam" id="PF22780">
    <property type="entry name" value="HI0933_like_1st"/>
    <property type="match status" value="1"/>
</dbReference>
<dbReference type="Gene3D" id="3.50.50.60">
    <property type="entry name" value="FAD/NAD(P)-binding domain"/>
    <property type="match status" value="1"/>
</dbReference>
<accession>A0ABS1IZQ4</accession>
<keyword evidence="2" id="KW-0285">Flavoprotein</keyword>
<evidence type="ECO:0000259" key="4">
    <source>
        <dbReference type="Pfam" id="PF03486"/>
    </source>
</evidence>
<dbReference type="Gene3D" id="2.40.30.10">
    <property type="entry name" value="Translation factors"/>
    <property type="match status" value="1"/>
</dbReference>
<dbReference type="SUPFAM" id="SSF51905">
    <property type="entry name" value="FAD/NAD(P)-binding domain"/>
    <property type="match status" value="1"/>
</dbReference>
<dbReference type="Gene3D" id="1.10.8.260">
    <property type="entry name" value="HI0933 insert domain-like"/>
    <property type="match status" value="1"/>
</dbReference>
<dbReference type="InterPro" id="IPR004792">
    <property type="entry name" value="BaiN-like"/>
</dbReference>
<dbReference type="InterPro" id="IPR057661">
    <property type="entry name" value="RsdA/BaiN/AoA(So)_Rossmann"/>
</dbReference>
<evidence type="ECO:0000313" key="6">
    <source>
        <dbReference type="EMBL" id="MBK5897164.1"/>
    </source>
</evidence>
<dbReference type="InterPro" id="IPR055178">
    <property type="entry name" value="RsdA/BaiN/AoA(So)-like_dom"/>
</dbReference>
<reference evidence="6 7" key="1">
    <citation type="submission" date="2021-01" db="EMBL/GenBank/DDBJ databases">
        <title>Isolation and description of Catonella massiliensis sp. nov., a novel Catonella species, isolated from a stable periodontitis subject.</title>
        <authorList>
            <person name="Antezack A."/>
            <person name="Boxberger M."/>
            <person name="La Scola B."/>
            <person name="Monnet-Corti V."/>
        </authorList>
    </citation>
    <scope>NUCLEOTIDE SEQUENCE [LARGE SCALE GENOMIC DNA]</scope>
    <source>
        <strain evidence="6 7">Marseille-Q4567</strain>
    </source>
</reference>